<evidence type="ECO:0000313" key="3">
    <source>
        <dbReference type="Proteomes" id="UP000006044"/>
    </source>
</evidence>
<gene>
    <name evidence="2" type="ORF">HMPREF9448_00795</name>
</gene>
<protein>
    <submittedName>
        <fullName evidence="2">Uncharacterized protein</fullName>
    </submittedName>
</protein>
<sequence length="145" mass="16475">MNLEDFLYVCHMKGFMRKIVVFLFATIFGLTSAIFLSAGGENEFVKPQDPSYPYSLIDVRAQSLPIQNFTAIIPVERGLCVNVSRFPSSPITGKVGGNIAFLYEQQLYCQLVDLREKIVGDCYDKYKAQLCYDGHYLYSLCKMLI</sequence>
<feature type="transmembrane region" description="Helical" evidence="1">
    <location>
        <begin position="20"/>
        <end position="40"/>
    </location>
</feature>
<evidence type="ECO:0000256" key="1">
    <source>
        <dbReference type="SAM" id="Phobius"/>
    </source>
</evidence>
<name>K0XC61_9BACT</name>
<organism evidence="2 3">
    <name type="scientific">Barnesiella intestinihominis YIT 11860</name>
    <dbReference type="NCBI Taxonomy" id="742726"/>
    <lineage>
        <taxon>Bacteria</taxon>
        <taxon>Pseudomonadati</taxon>
        <taxon>Bacteroidota</taxon>
        <taxon>Bacteroidia</taxon>
        <taxon>Bacteroidales</taxon>
        <taxon>Barnesiellaceae</taxon>
        <taxon>Barnesiella</taxon>
    </lineage>
</organism>
<dbReference type="Proteomes" id="UP000006044">
    <property type="component" value="Unassembled WGS sequence"/>
</dbReference>
<reference evidence="2 3" key="1">
    <citation type="submission" date="2012-08" db="EMBL/GenBank/DDBJ databases">
        <title>The Genome Sequence of Barnesiella intestinihominis YIT 11860.</title>
        <authorList>
            <consortium name="The Broad Institute Genome Sequencing Platform"/>
            <person name="Earl A."/>
            <person name="Ward D."/>
            <person name="Feldgarden M."/>
            <person name="Gevers D."/>
            <person name="Morotomi M."/>
            <person name="Walker B."/>
            <person name="Young S.K."/>
            <person name="Zeng Q."/>
            <person name="Gargeya S."/>
            <person name="Fitzgerald M."/>
            <person name="Haas B."/>
            <person name="Abouelleil A."/>
            <person name="Alvarado L."/>
            <person name="Arachchi H.M."/>
            <person name="Berlin A.M."/>
            <person name="Chapman S.B."/>
            <person name="Goldberg J."/>
            <person name="Griggs A."/>
            <person name="Gujja S."/>
            <person name="Hansen M."/>
            <person name="Howarth C."/>
            <person name="Imamovic A."/>
            <person name="Larimer J."/>
            <person name="McCowen C."/>
            <person name="Montmayeur A."/>
            <person name="Murphy C."/>
            <person name="Neiman D."/>
            <person name="Pearson M."/>
            <person name="Priest M."/>
            <person name="Roberts A."/>
            <person name="Saif S."/>
            <person name="Shea T."/>
            <person name="Sisk P."/>
            <person name="Sykes S."/>
            <person name="Wortman J."/>
            <person name="Nusbaum C."/>
            <person name="Birren B."/>
        </authorList>
    </citation>
    <scope>NUCLEOTIDE SEQUENCE [LARGE SCALE GENOMIC DNA]</scope>
    <source>
        <strain evidence="2 3">YIT 11860</strain>
    </source>
</reference>
<accession>K0XC61</accession>
<keyword evidence="1" id="KW-1133">Transmembrane helix</keyword>
<comment type="caution">
    <text evidence="2">The sequence shown here is derived from an EMBL/GenBank/DDBJ whole genome shotgun (WGS) entry which is preliminary data.</text>
</comment>
<dbReference type="EMBL" id="ADLE01000006">
    <property type="protein sequence ID" value="EJZ65414.1"/>
    <property type="molecule type" value="Genomic_DNA"/>
</dbReference>
<dbReference type="AlphaFoldDB" id="K0XC61"/>
<evidence type="ECO:0000313" key="2">
    <source>
        <dbReference type="EMBL" id="EJZ65414.1"/>
    </source>
</evidence>
<dbReference type="STRING" id="742726.HMPREF9448_00795"/>
<keyword evidence="3" id="KW-1185">Reference proteome</keyword>
<keyword evidence="1" id="KW-0812">Transmembrane</keyword>
<proteinExistence type="predicted"/>
<dbReference type="HOGENOM" id="CLU_1841207_0_0_10"/>
<keyword evidence="1" id="KW-0472">Membrane</keyword>